<evidence type="ECO:0000256" key="1">
    <source>
        <dbReference type="ARBA" id="ARBA00000707"/>
    </source>
</evidence>
<organism evidence="16">
    <name type="scientific">Balaenoptera musculus</name>
    <name type="common">Blue whale</name>
    <dbReference type="NCBI Taxonomy" id="9771"/>
    <lineage>
        <taxon>Eukaryota</taxon>
        <taxon>Metazoa</taxon>
        <taxon>Chordata</taxon>
        <taxon>Craniata</taxon>
        <taxon>Vertebrata</taxon>
        <taxon>Euteleostomi</taxon>
        <taxon>Mammalia</taxon>
        <taxon>Eutheria</taxon>
        <taxon>Laurasiatheria</taxon>
        <taxon>Artiodactyla</taxon>
        <taxon>Whippomorpha</taxon>
        <taxon>Cetacea</taxon>
        <taxon>Mysticeti</taxon>
        <taxon>Balaenopteridae</taxon>
        <taxon>Balaenoptera</taxon>
    </lineage>
</organism>
<evidence type="ECO:0000256" key="7">
    <source>
        <dbReference type="ARBA" id="ARBA00022786"/>
    </source>
</evidence>
<comment type="catalytic activity">
    <reaction evidence="1">
        <text>Thiol-dependent hydrolysis of ester, thioester, amide, peptide and isopeptide bonds formed by the C-terminal Gly of ubiquitin (a 76-residue protein attached to proteins as an intracellular targeting signal).</text>
        <dbReference type="EC" id="3.4.19.12"/>
    </reaction>
</comment>
<dbReference type="GO" id="GO:0035871">
    <property type="term" value="P:protein K11-linked deubiquitination"/>
    <property type="evidence" value="ECO:0007669"/>
    <property type="project" value="Ensembl"/>
</dbReference>
<evidence type="ECO:0000256" key="8">
    <source>
        <dbReference type="ARBA" id="ARBA00022801"/>
    </source>
</evidence>
<dbReference type="Pfam" id="PF02338">
    <property type="entry name" value="OTU"/>
    <property type="match status" value="1"/>
</dbReference>
<evidence type="ECO:0000256" key="13">
    <source>
        <dbReference type="ARBA" id="ARBA00074859"/>
    </source>
</evidence>
<dbReference type="GO" id="GO:0006508">
    <property type="term" value="P:proteolysis"/>
    <property type="evidence" value="ECO:0007669"/>
    <property type="project" value="UniProtKB-KW"/>
</dbReference>
<keyword evidence="6" id="KW-0645">Protease</keyword>
<feature type="region of interest" description="Disordered" evidence="14">
    <location>
        <begin position="354"/>
        <end position="392"/>
    </location>
</feature>
<dbReference type="GO" id="GO:0006357">
    <property type="term" value="P:regulation of transcription by RNA polymerase II"/>
    <property type="evidence" value="ECO:0007669"/>
    <property type="project" value="Ensembl"/>
</dbReference>
<feature type="compositionally biased region" description="Low complexity" evidence="14">
    <location>
        <begin position="10"/>
        <end position="19"/>
    </location>
</feature>
<dbReference type="EC" id="3.4.19.12" evidence="4"/>
<dbReference type="GO" id="GO:0005634">
    <property type="term" value="C:nucleus"/>
    <property type="evidence" value="ECO:0007669"/>
    <property type="project" value="UniProtKB-SubCell"/>
</dbReference>
<dbReference type="PROSITE" id="PS50802">
    <property type="entry name" value="OTU"/>
    <property type="match status" value="1"/>
</dbReference>
<dbReference type="Gene3D" id="3.90.70.80">
    <property type="match status" value="1"/>
</dbReference>
<dbReference type="InterPro" id="IPR038765">
    <property type="entry name" value="Papain-like_cys_pep_sf"/>
</dbReference>
<reference evidence="16" key="1">
    <citation type="submission" date="2023-09" db="UniProtKB">
        <authorList>
            <consortium name="Ensembl"/>
        </authorList>
    </citation>
    <scope>IDENTIFICATION</scope>
</reference>
<keyword evidence="7" id="KW-0833">Ubl conjugation pathway</keyword>
<accession>A0A8C0CBF5</accession>
<dbReference type="InterPro" id="IPR050704">
    <property type="entry name" value="Peptidase_C85-like"/>
</dbReference>
<comment type="subcellular location">
    <subcellularLocation>
        <location evidence="3">Cytoplasm</location>
    </subcellularLocation>
    <subcellularLocation>
        <location evidence="2">Nucleus</location>
    </subcellularLocation>
</comment>
<feature type="compositionally biased region" description="Basic and acidic residues" evidence="14">
    <location>
        <begin position="68"/>
        <end position="93"/>
    </location>
</feature>
<evidence type="ECO:0000256" key="10">
    <source>
        <dbReference type="ARBA" id="ARBA00022990"/>
    </source>
</evidence>
<name>A0A8C0CBF5_BALMU</name>
<dbReference type="GO" id="GO:0072344">
    <property type="term" value="P:rescue of stalled ribosome"/>
    <property type="evidence" value="ECO:0007669"/>
    <property type="project" value="Ensembl"/>
</dbReference>
<feature type="compositionally biased region" description="Basic and acidic residues" evidence="14">
    <location>
        <begin position="368"/>
        <end position="385"/>
    </location>
</feature>
<dbReference type="GO" id="GO:0071108">
    <property type="term" value="P:protein K48-linked deubiquitination"/>
    <property type="evidence" value="ECO:0007669"/>
    <property type="project" value="Ensembl"/>
</dbReference>
<evidence type="ECO:0000256" key="2">
    <source>
        <dbReference type="ARBA" id="ARBA00004123"/>
    </source>
</evidence>
<evidence type="ECO:0000259" key="15">
    <source>
        <dbReference type="PROSITE" id="PS50802"/>
    </source>
</evidence>
<keyword evidence="11" id="KW-0539">Nucleus</keyword>
<evidence type="ECO:0000313" key="16">
    <source>
        <dbReference type="Ensembl" id="ENSBMSP00010002759.1"/>
    </source>
</evidence>
<evidence type="ECO:0000256" key="4">
    <source>
        <dbReference type="ARBA" id="ARBA00012759"/>
    </source>
</evidence>
<dbReference type="InterPro" id="IPR003323">
    <property type="entry name" value="OTU_dom"/>
</dbReference>
<comment type="function">
    <text evidence="12">Deubiquitinating enzyme that hydrolyzes 'Lys-6'- and 'Lys-11'-linked polyubiquitin. Also hydrolyzes heterotypic (mixed and branched) and homotypic chains. Important regulator of energy metabolism. Glucose and fatty acids trigger its nuclear translocation by CBP-dependent acetylation. In the nucleus, deubiquitinates and stabilizes the nuclear receptor PPARD regulating the expression of various genes involved in glucose and lipid metabolism and oxidative phosphorylation. Also acts as a negative regulator of the ribosome quality control (RQC) by mediating deubiquitination of 40S ribosomal proteins RPS10/eS10 and RPS20/uS10, thereby antagonizing ZNF598-mediated 40S ubiquitination.</text>
</comment>
<dbReference type="GO" id="GO:0097009">
    <property type="term" value="P:energy homeostasis"/>
    <property type="evidence" value="ECO:0007669"/>
    <property type="project" value="Ensembl"/>
</dbReference>
<evidence type="ECO:0000256" key="12">
    <source>
        <dbReference type="ARBA" id="ARBA00059041"/>
    </source>
</evidence>
<keyword evidence="10" id="KW-0007">Acetylation</keyword>
<protein>
    <recommendedName>
        <fullName evidence="13">OTU domain-containing protein 3</fullName>
        <ecNumber evidence="4">3.4.19.12</ecNumber>
    </recommendedName>
</protein>
<dbReference type="PANTHER" id="PTHR12419:SF7">
    <property type="entry name" value="OTU DOMAIN-CONTAINING PROTEIN 3"/>
    <property type="match status" value="1"/>
</dbReference>
<gene>
    <name evidence="16" type="primary">OTUD3</name>
</gene>
<evidence type="ECO:0000256" key="6">
    <source>
        <dbReference type="ARBA" id="ARBA00022670"/>
    </source>
</evidence>
<evidence type="ECO:0000256" key="3">
    <source>
        <dbReference type="ARBA" id="ARBA00004496"/>
    </source>
</evidence>
<sequence>MTGVPGAGAGVAAVLPSPGSVACAASPPRHLRRPPGGPAALPPAAAGRGAKAMSRKQAAKSRPGSGSRKAEAERKRDERAARRALAKERRNRPEPGGGGGCEEEFVSFANQLQALGLKLREVPGDGNCLFRALGDQLEGHSRNHLKHRQETVDYMIKQREDFEPFVEDDIPFEKHVASLAKPGTFAGNDAIVAFARNHQLNVVIHQLNAPLWQIRGTDKSNVQELHIAYRYGEHYDSVRRINDNSEAPAHLQTDFQMLHQDESNKREKIKTKGVDFEDDLRDEVEDAVQKVCNATGCSDFNLIVQNLEAENYNIESAIIAMLQMNQGKRNNAEENLESSGRVLKQCDPLWEEGDSGTRIFGNQGLNEGRTENDKSRASPSEENKANKNHLPKVGKMGLQGQMVGCCNSVAWGDLELNLVCDFLLTYESGCCRKYGERMRAYHEAEGRAHLSCLDFAVTATRKYTLNSYSHTRIGSVSRLTLLRVRVLSMLTHVIESHFL</sequence>
<dbReference type="PANTHER" id="PTHR12419">
    <property type="entry name" value="OTU DOMAIN CONTAINING PROTEIN"/>
    <property type="match status" value="1"/>
</dbReference>
<dbReference type="GO" id="GO:0005737">
    <property type="term" value="C:cytoplasm"/>
    <property type="evidence" value="ECO:0007669"/>
    <property type="project" value="UniProtKB-SubCell"/>
</dbReference>
<feature type="region of interest" description="Disordered" evidence="14">
    <location>
        <begin position="1"/>
        <end position="102"/>
    </location>
</feature>
<keyword evidence="9" id="KW-0788">Thiol protease</keyword>
<evidence type="ECO:0000256" key="9">
    <source>
        <dbReference type="ARBA" id="ARBA00022807"/>
    </source>
</evidence>
<evidence type="ECO:0000256" key="11">
    <source>
        <dbReference type="ARBA" id="ARBA00023242"/>
    </source>
</evidence>
<proteinExistence type="predicted"/>
<dbReference type="GeneTree" id="ENSGT00390000016392"/>
<keyword evidence="8" id="KW-0378">Hydrolase</keyword>
<keyword evidence="5" id="KW-0963">Cytoplasm</keyword>
<dbReference type="GO" id="GO:1990167">
    <property type="term" value="P:protein K27-linked deubiquitination"/>
    <property type="evidence" value="ECO:0007669"/>
    <property type="project" value="Ensembl"/>
</dbReference>
<dbReference type="Ensembl" id="ENSBMST00010003042.1">
    <property type="protein sequence ID" value="ENSBMSP00010002759.1"/>
    <property type="gene ID" value="ENSBMSG00010002064.1"/>
</dbReference>
<dbReference type="GO" id="GO:0051898">
    <property type="term" value="P:negative regulation of phosphatidylinositol 3-kinase/protein kinase B signal transduction"/>
    <property type="evidence" value="ECO:0007669"/>
    <property type="project" value="Ensembl"/>
</dbReference>
<dbReference type="GO" id="GO:0031669">
    <property type="term" value="P:cellular response to nutrient levels"/>
    <property type="evidence" value="ECO:0007669"/>
    <property type="project" value="Ensembl"/>
</dbReference>
<dbReference type="FunFam" id="3.90.70.80:FF:000005">
    <property type="entry name" value="OTU domain-containing protein 3"/>
    <property type="match status" value="1"/>
</dbReference>
<dbReference type="GO" id="GO:0004843">
    <property type="term" value="F:cysteine-type deubiquitinase activity"/>
    <property type="evidence" value="ECO:0007669"/>
    <property type="project" value="UniProtKB-EC"/>
</dbReference>
<evidence type="ECO:0000256" key="5">
    <source>
        <dbReference type="ARBA" id="ARBA00022490"/>
    </source>
</evidence>
<evidence type="ECO:0000256" key="14">
    <source>
        <dbReference type="SAM" id="MobiDB-lite"/>
    </source>
</evidence>
<feature type="domain" description="OTU" evidence="15">
    <location>
        <begin position="117"/>
        <end position="241"/>
    </location>
</feature>
<dbReference type="AlphaFoldDB" id="A0A8C0CBF5"/>
<dbReference type="GO" id="GO:0044313">
    <property type="term" value="P:protein K6-linked deubiquitination"/>
    <property type="evidence" value="ECO:0007669"/>
    <property type="project" value="Ensembl"/>
</dbReference>
<dbReference type="CDD" id="cd22770">
    <property type="entry name" value="OTU_OTUD3"/>
    <property type="match status" value="1"/>
</dbReference>
<dbReference type="SUPFAM" id="SSF54001">
    <property type="entry name" value="Cysteine proteinases"/>
    <property type="match status" value="1"/>
</dbReference>
<dbReference type="GO" id="GO:0050821">
    <property type="term" value="P:protein stabilization"/>
    <property type="evidence" value="ECO:0007669"/>
    <property type="project" value="Ensembl"/>
</dbReference>